<dbReference type="EMBL" id="JAYFSI010000001">
    <property type="protein sequence ID" value="MEA5359253.1"/>
    <property type="molecule type" value="Genomic_DNA"/>
</dbReference>
<feature type="compositionally biased region" description="Low complexity" evidence="1">
    <location>
        <begin position="84"/>
        <end position="100"/>
    </location>
</feature>
<gene>
    <name evidence="3" type="ORF">VA596_06880</name>
</gene>
<feature type="region of interest" description="Disordered" evidence="1">
    <location>
        <begin position="1"/>
        <end position="65"/>
    </location>
</feature>
<organism evidence="3 4">
    <name type="scientific">Amycolatopsis heterodermiae</name>
    <dbReference type="NCBI Taxonomy" id="3110235"/>
    <lineage>
        <taxon>Bacteria</taxon>
        <taxon>Bacillati</taxon>
        <taxon>Actinomycetota</taxon>
        <taxon>Actinomycetes</taxon>
        <taxon>Pseudonocardiales</taxon>
        <taxon>Pseudonocardiaceae</taxon>
        <taxon>Amycolatopsis</taxon>
    </lineage>
</organism>
<keyword evidence="2" id="KW-1133">Transmembrane helix</keyword>
<sequence length="211" mass="22453">MSANGEAPFFSAPELTQRDGTLSEAPGEMFADPVSGLVTTDPEPRTAMPNGHEPDAISVAGPVQHDEEVVRRMVEETLREEGVTGAQAPGAIPPAGTTGTLGEDVAPPLGVLPRQRNRQRTWPKRAPQMLRPVRQQQAPPAAEDDFDEDLEVVPVKRRKLPKMPAMSMPAIGRPSSSASGVILAVVLLIVFGFVAIEMVSSLVSSVTGLFD</sequence>
<evidence type="ECO:0000256" key="2">
    <source>
        <dbReference type="SAM" id="Phobius"/>
    </source>
</evidence>
<comment type="caution">
    <text evidence="3">The sequence shown here is derived from an EMBL/GenBank/DDBJ whole genome shotgun (WGS) entry which is preliminary data.</text>
</comment>
<evidence type="ECO:0000313" key="3">
    <source>
        <dbReference type="EMBL" id="MEA5359253.1"/>
    </source>
</evidence>
<keyword evidence="2" id="KW-0812">Transmembrane</keyword>
<evidence type="ECO:0000313" key="4">
    <source>
        <dbReference type="Proteomes" id="UP001304298"/>
    </source>
</evidence>
<proteinExistence type="predicted"/>
<dbReference type="RefSeq" id="WP_323324472.1">
    <property type="nucleotide sequence ID" value="NZ_JAYFSI010000001.1"/>
</dbReference>
<reference evidence="3 4" key="1">
    <citation type="submission" date="2023-12" db="EMBL/GenBank/DDBJ databases">
        <title>Amycolatopsis sp. V23-08.</title>
        <authorList>
            <person name="Somphong A."/>
        </authorList>
    </citation>
    <scope>NUCLEOTIDE SEQUENCE [LARGE SCALE GENOMIC DNA]</scope>
    <source>
        <strain evidence="3 4">V23-08</strain>
    </source>
</reference>
<dbReference type="Proteomes" id="UP001304298">
    <property type="component" value="Unassembled WGS sequence"/>
</dbReference>
<protein>
    <submittedName>
        <fullName evidence="3">Uncharacterized protein</fullName>
    </submittedName>
</protein>
<keyword evidence="4" id="KW-1185">Reference proteome</keyword>
<feature type="transmembrane region" description="Helical" evidence="2">
    <location>
        <begin position="181"/>
        <end position="203"/>
    </location>
</feature>
<accession>A0ABU5QZD0</accession>
<evidence type="ECO:0000256" key="1">
    <source>
        <dbReference type="SAM" id="MobiDB-lite"/>
    </source>
</evidence>
<feature type="region of interest" description="Disordered" evidence="1">
    <location>
        <begin position="80"/>
        <end position="110"/>
    </location>
</feature>
<keyword evidence="2" id="KW-0472">Membrane</keyword>
<name>A0ABU5QZD0_9PSEU</name>